<evidence type="ECO:0000259" key="15">
    <source>
        <dbReference type="Pfam" id="PF07715"/>
    </source>
</evidence>
<keyword evidence="17" id="KW-1185">Reference proteome</keyword>
<keyword evidence="7" id="KW-0406">Ion transport</keyword>
<evidence type="ECO:0000256" key="6">
    <source>
        <dbReference type="ARBA" id="ARBA00023004"/>
    </source>
</evidence>
<evidence type="ECO:0000256" key="5">
    <source>
        <dbReference type="ARBA" id="ARBA00022692"/>
    </source>
</evidence>
<keyword evidence="8 12" id="KW-0798">TonB box</keyword>
<evidence type="ECO:0000256" key="2">
    <source>
        <dbReference type="ARBA" id="ARBA00022448"/>
    </source>
</evidence>
<evidence type="ECO:0000313" key="16">
    <source>
        <dbReference type="EMBL" id="GEL02493.1"/>
    </source>
</evidence>
<evidence type="ECO:0000256" key="7">
    <source>
        <dbReference type="ARBA" id="ARBA00023065"/>
    </source>
</evidence>
<comment type="similarity">
    <text evidence="11 12">Belongs to the TonB-dependent receptor family.</text>
</comment>
<dbReference type="AlphaFoldDB" id="A0A511BRM8"/>
<feature type="domain" description="TonB-dependent receptor-like beta-barrel" evidence="14">
    <location>
        <begin position="328"/>
        <end position="726"/>
    </location>
</feature>
<evidence type="ECO:0000256" key="12">
    <source>
        <dbReference type="RuleBase" id="RU003357"/>
    </source>
</evidence>
<feature type="compositionally biased region" description="Basic residues" evidence="13">
    <location>
        <begin position="85"/>
        <end position="100"/>
    </location>
</feature>
<evidence type="ECO:0008006" key="18">
    <source>
        <dbReference type="Google" id="ProtNLM"/>
    </source>
</evidence>
<keyword evidence="5 11" id="KW-0812">Transmembrane</keyword>
<comment type="caution">
    <text evidence="16">The sequence shown here is derived from an EMBL/GenBank/DDBJ whole genome shotgun (WGS) entry which is preliminary data.</text>
</comment>
<keyword evidence="10 11" id="KW-0998">Cell outer membrane</keyword>
<evidence type="ECO:0000259" key="14">
    <source>
        <dbReference type="Pfam" id="PF00593"/>
    </source>
</evidence>
<proteinExistence type="inferred from homology"/>
<dbReference type="Pfam" id="PF07715">
    <property type="entry name" value="Plug"/>
    <property type="match status" value="1"/>
</dbReference>
<protein>
    <recommendedName>
        <fullName evidence="18">TonB-dependent receptor</fullName>
    </recommendedName>
</protein>
<feature type="region of interest" description="Disordered" evidence="13">
    <location>
        <begin position="52"/>
        <end position="105"/>
    </location>
</feature>
<keyword evidence="4" id="KW-0410">Iron transport</keyword>
<organism evidence="16 17">
    <name type="scientific">Swaminathania salitolerans</name>
    <dbReference type="NCBI Taxonomy" id="182838"/>
    <lineage>
        <taxon>Bacteria</taxon>
        <taxon>Pseudomonadati</taxon>
        <taxon>Pseudomonadota</taxon>
        <taxon>Alphaproteobacteria</taxon>
        <taxon>Acetobacterales</taxon>
        <taxon>Acetobacteraceae</taxon>
        <taxon>Swaminathania</taxon>
    </lineage>
</organism>
<comment type="subcellular location">
    <subcellularLocation>
        <location evidence="1 11">Cell outer membrane</location>
        <topology evidence="1 11">Multi-pass membrane protein</topology>
    </subcellularLocation>
</comment>
<keyword evidence="6" id="KW-0408">Iron</keyword>
<evidence type="ECO:0000256" key="8">
    <source>
        <dbReference type="ARBA" id="ARBA00023077"/>
    </source>
</evidence>
<feature type="domain" description="TonB-dependent receptor plug" evidence="15">
    <location>
        <begin position="118"/>
        <end position="223"/>
    </location>
</feature>
<evidence type="ECO:0000256" key="4">
    <source>
        <dbReference type="ARBA" id="ARBA00022496"/>
    </source>
</evidence>
<dbReference type="InterPro" id="IPR000531">
    <property type="entry name" value="Beta-barrel_TonB"/>
</dbReference>
<keyword evidence="3 11" id="KW-1134">Transmembrane beta strand</keyword>
<dbReference type="EMBL" id="BJVC01000003">
    <property type="protein sequence ID" value="GEL02493.1"/>
    <property type="molecule type" value="Genomic_DNA"/>
</dbReference>
<dbReference type="Pfam" id="PF00593">
    <property type="entry name" value="TonB_dep_Rec_b-barrel"/>
    <property type="match status" value="1"/>
</dbReference>
<name>A0A511BRM8_9PROT</name>
<evidence type="ECO:0000256" key="13">
    <source>
        <dbReference type="SAM" id="MobiDB-lite"/>
    </source>
</evidence>
<keyword evidence="9 11" id="KW-0472">Membrane</keyword>
<dbReference type="SUPFAM" id="SSF56935">
    <property type="entry name" value="Porins"/>
    <property type="match status" value="1"/>
</dbReference>
<reference evidence="16 17" key="1">
    <citation type="submission" date="2019-07" db="EMBL/GenBank/DDBJ databases">
        <title>Whole genome shotgun sequence of Swaminathania salitolerans NBRC 104436.</title>
        <authorList>
            <person name="Hosoyama A."/>
            <person name="Uohara A."/>
            <person name="Ohji S."/>
            <person name="Ichikawa N."/>
        </authorList>
    </citation>
    <scope>NUCLEOTIDE SEQUENCE [LARGE SCALE GENOMIC DNA]</scope>
    <source>
        <strain evidence="16 17">NBRC 104436</strain>
    </source>
</reference>
<evidence type="ECO:0000256" key="3">
    <source>
        <dbReference type="ARBA" id="ARBA00022452"/>
    </source>
</evidence>
<feature type="compositionally biased region" description="Low complexity" evidence="13">
    <location>
        <begin position="60"/>
        <end position="84"/>
    </location>
</feature>
<evidence type="ECO:0000256" key="11">
    <source>
        <dbReference type="PROSITE-ProRule" id="PRU01360"/>
    </source>
</evidence>
<dbReference type="InterPro" id="IPR039426">
    <property type="entry name" value="TonB-dep_rcpt-like"/>
</dbReference>
<dbReference type="Proteomes" id="UP000321405">
    <property type="component" value="Unassembled WGS sequence"/>
</dbReference>
<sequence>MTIHPPRGFRTLTGTALSLSARLLLGGAAPGGMILTGALITGALWQGATPAEASPHKTVAPSAAPASGTASATARGAASGTKSAAHGRPRAHRSRPGKSHARPEAIQVRGSRAQRFLTTAATVNVLSGRELRALNIVSPKDIAAYTPGLTAVNATSGSTPIFSIRGIGLDDYTGNNMGGIGIYQDGVFAPYPVFYTGQMFDTQSVAVEKGPQGFEYGRSSTGGNIAIETIKPDGKFGGYVDWGYSSYGTNTARAALNVPVTDRIQDRVSFSYINGDGWQRDIHTGRRYGSQDQLGLRNLTRFLIDDRSSLLLNIHYTRDKGISMSPQDTNGDAVNGFPTGTIGVGPDAAYNAVNVGNNRVGRNENGGGVSLRYTRDFDWGQFVSTTAFDAFRRDDYDNYDGESVNVGDYHWNDTSLAQSHDMHLQMDLTRRFHLKIGVYESWDKINGAYTSYRSFLLDVPNGNLTDRFVQQNVSTGLYLHTVTRVLENLDFIASGRFSWDDRGFNGGTIDDAGALTTKGAYLSRLNTSHAYVRLTGRVGLRYTIVPGTQVYATISNGYKAGAYFAAPVSAPQALDYVRPENMIAYEIGAKTSLLRNHVQIEGALFDYEYHNRQTLFVAEMPMNITSLSLGPIPRARTRGGELSSTLHDLVPDLDLRGSFAYLDAQNTSPVDSIGGLPLLSSVTAHSVLPFAPRFSWNAVARYGIDLPRAYRMTLQTSYTWKDNMLLALGDPNGITDKISALGMRMEIGPKTGKWTAAVYVDNMLNKHGNTYSFTGSDNSRVQFLQTPRWVGCDLRYNF</sequence>
<dbReference type="Gene3D" id="2.40.170.20">
    <property type="entry name" value="TonB-dependent receptor, beta-barrel domain"/>
    <property type="match status" value="1"/>
</dbReference>
<dbReference type="PANTHER" id="PTHR32552">
    <property type="entry name" value="FERRICHROME IRON RECEPTOR-RELATED"/>
    <property type="match status" value="1"/>
</dbReference>
<dbReference type="PANTHER" id="PTHR32552:SF81">
    <property type="entry name" value="TONB-DEPENDENT OUTER MEMBRANE RECEPTOR"/>
    <property type="match status" value="1"/>
</dbReference>
<evidence type="ECO:0000256" key="1">
    <source>
        <dbReference type="ARBA" id="ARBA00004571"/>
    </source>
</evidence>
<evidence type="ECO:0000256" key="9">
    <source>
        <dbReference type="ARBA" id="ARBA00023136"/>
    </source>
</evidence>
<gene>
    <name evidence="16" type="ORF">SSA02_16560</name>
</gene>
<dbReference type="GO" id="GO:0006826">
    <property type="term" value="P:iron ion transport"/>
    <property type="evidence" value="ECO:0007669"/>
    <property type="project" value="UniProtKB-KW"/>
</dbReference>
<dbReference type="PROSITE" id="PS52016">
    <property type="entry name" value="TONB_DEPENDENT_REC_3"/>
    <property type="match status" value="1"/>
</dbReference>
<dbReference type="InterPro" id="IPR036942">
    <property type="entry name" value="Beta-barrel_TonB_sf"/>
</dbReference>
<evidence type="ECO:0000256" key="10">
    <source>
        <dbReference type="ARBA" id="ARBA00023237"/>
    </source>
</evidence>
<dbReference type="GO" id="GO:0009279">
    <property type="term" value="C:cell outer membrane"/>
    <property type="evidence" value="ECO:0007669"/>
    <property type="project" value="UniProtKB-SubCell"/>
</dbReference>
<accession>A0A511BRM8</accession>
<keyword evidence="2 11" id="KW-0813">Transport</keyword>
<dbReference type="InterPro" id="IPR012910">
    <property type="entry name" value="Plug_dom"/>
</dbReference>
<dbReference type="RefSeq" id="WP_246103736.1">
    <property type="nucleotide sequence ID" value="NZ_BJVC01000003.1"/>
</dbReference>
<evidence type="ECO:0000313" key="17">
    <source>
        <dbReference type="Proteomes" id="UP000321405"/>
    </source>
</evidence>